<gene>
    <name evidence="1" type="ORF">FWK35_00018677</name>
</gene>
<dbReference type="AlphaFoldDB" id="A0A6G0YUQ3"/>
<accession>A0A6G0YUQ3</accession>
<dbReference type="OrthoDB" id="6600153at2759"/>
<name>A0A6G0YUQ3_APHCR</name>
<dbReference type="Proteomes" id="UP000478052">
    <property type="component" value="Unassembled WGS sequence"/>
</dbReference>
<dbReference type="InterPro" id="IPR012337">
    <property type="entry name" value="RNaseH-like_sf"/>
</dbReference>
<dbReference type="EMBL" id="VUJU01002407">
    <property type="protein sequence ID" value="KAF0761389.1"/>
    <property type="molecule type" value="Genomic_DNA"/>
</dbReference>
<dbReference type="Gene3D" id="3.30.420.10">
    <property type="entry name" value="Ribonuclease H-like superfamily/Ribonuclease H"/>
    <property type="match status" value="1"/>
</dbReference>
<proteinExistence type="predicted"/>
<sequence>MNKIIILEPNSSSSYEIRPECSIYTTETLAIYKASQNIIINKETSHNKYLILSDSLSRLTGINNLTNPSNISKLIHEKTYKVSQKGIEIPFLWILRHCGIDGNKLAVQEASSTDTHILNFIWRNPGLNRKGETIINRLRIGHTLETHNHLMARKDHPICETCEVEFTVKHIIINCSKYANSRSKHCIPYQLSGALQPDL</sequence>
<dbReference type="GO" id="GO:0003676">
    <property type="term" value="F:nucleic acid binding"/>
    <property type="evidence" value="ECO:0007669"/>
    <property type="project" value="InterPro"/>
</dbReference>
<dbReference type="InterPro" id="IPR036397">
    <property type="entry name" value="RNaseH_sf"/>
</dbReference>
<organism evidence="1 2">
    <name type="scientific">Aphis craccivora</name>
    <name type="common">Cowpea aphid</name>
    <dbReference type="NCBI Taxonomy" id="307492"/>
    <lineage>
        <taxon>Eukaryota</taxon>
        <taxon>Metazoa</taxon>
        <taxon>Ecdysozoa</taxon>
        <taxon>Arthropoda</taxon>
        <taxon>Hexapoda</taxon>
        <taxon>Insecta</taxon>
        <taxon>Pterygota</taxon>
        <taxon>Neoptera</taxon>
        <taxon>Paraneoptera</taxon>
        <taxon>Hemiptera</taxon>
        <taxon>Sternorrhyncha</taxon>
        <taxon>Aphidomorpha</taxon>
        <taxon>Aphidoidea</taxon>
        <taxon>Aphididae</taxon>
        <taxon>Aphidini</taxon>
        <taxon>Aphis</taxon>
        <taxon>Aphis</taxon>
    </lineage>
</organism>
<evidence type="ECO:0000313" key="2">
    <source>
        <dbReference type="Proteomes" id="UP000478052"/>
    </source>
</evidence>
<protein>
    <submittedName>
        <fullName evidence="1">Uncharacterized protein</fullName>
    </submittedName>
</protein>
<reference evidence="1 2" key="1">
    <citation type="submission" date="2019-08" db="EMBL/GenBank/DDBJ databases">
        <title>Whole genome of Aphis craccivora.</title>
        <authorList>
            <person name="Voronova N.V."/>
            <person name="Shulinski R.S."/>
            <person name="Bandarenka Y.V."/>
            <person name="Zhorov D.G."/>
            <person name="Warner D."/>
        </authorList>
    </citation>
    <scope>NUCLEOTIDE SEQUENCE [LARGE SCALE GENOMIC DNA]</scope>
    <source>
        <strain evidence="1">180601</strain>
        <tissue evidence="1">Whole Body</tissue>
    </source>
</reference>
<dbReference type="SUPFAM" id="SSF53098">
    <property type="entry name" value="Ribonuclease H-like"/>
    <property type="match status" value="1"/>
</dbReference>
<evidence type="ECO:0000313" key="1">
    <source>
        <dbReference type="EMBL" id="KAF0761389.1"/>
    </source>
</evidence>
<comment type="caution">
    <text evidence="1">The sequence shown here is derived from an EMBL/GenBank/DDBJ whole genome shotgun (WGS) entry which is preliminary data.</text>
</comment>
<keyword evidence="2" id="KW-1185">Reference proteome</keyword>